<dbReference type="InterPro" id="IPR057446">
    <property type="entry name" value="PH_bac"/>
</dbReference>
<dbReference type="AlphaFoldDB" id="A0A0B4CSK9"/>
<reference evidence="4 5" key="1">
    <citation type="submission" date="2014-12" db="EMBL/GenBank/DDBJ databases">
        <title>Genome sequencing of Microbacterium hominis TPW29.</title>
        <authorList>
            <person name="Tan P.W."/>
            <person name="Chan K.-G."/>
        </authorList>
    </citation>
    <scope>NUCLEOTIDE SEQUENCE [LARGE SCALE GENOMIC DNA]</scope>
    <source>
        <strain evidence="4 5">TPW29</strain>
    </source>
</reference>
<sequence>MNREGALLVMIAVAVALLALGAFAWRRRSRRDAGIVAPFGEAPEAAAVQTVSSGFYVATTRHGEALERLAIRGLGFRSRVDVTVTDRGVALDLVGQPRMFVATDRIDSVGLATTAIDRVVEPGGLVRLSWRAERTDGTSETVDSYLRPQDQSAQGLAAAITAILPPSTPTAADQTSTPSTGNAA</sequence>
<feature type="compositionally biased region" description="Polar residues" evidence="1">
    <location>
        <begin position="169"/>
        <end position="184"/>
    </location>
</feature>
<dbReference type="Pfam" id="PF25362">
    <property type="entry name" value="bPH_11"/>
    <property type="match status" value="1"/>
</dbReference>
<keyword evidence="2" id="KW-0472">Membrane</keyword>
<protein>
    <recommendedName>
        <fullName evidence="3">PH domain-containing protein</fullName>
    </recommendedName>
</protein>
<keyword evidence="2" id="KW-1133">Transmembrane helix</keyword>
<organism evidence="4 5">
    <name type="scientific">Microbacterium hominis</name>
    <dbReference type="NCBI Taxonomy" id="162426"/>
    <lineage>
        <taxon>Bacteria</taxon>
        <taxon>Bacillati</taxon>
        <taxon>Actinomycetota</taxon>
        <taxon>Actinomycetes</taxon>
        <taxon>Micrococcales</taxon>
        <taxon>Microbacteriaceae</taxon>
        <taxon>Microbacterium</taxon>
    </lineage>
</organism>
<evidence type="ECO:0000313" key="5">
    <source>
        <dbReference type="Proteomes" id="UP000031202"/>
    </source>
</evidence>
<keyword evidence="2" id="KW-0812">Transmembrane</keyword>
<name>A0A0B4CSK9_9MICO</name>
<feature type="domain" description="PH" evidence="3">
    <location>
        <begin position="40"/>
        <end position="154"/>
    </location>
</feature>
<proteinExistence type="predicted"/>
<evidence type="ECO:0000256" key="2">
    <source>
        <dbReference type="SAM" id="Phobius"/>
    </source>
</evidence>
<accession>A0A0B4CSK9</accession>
<evidence type="ECO:0000259" key="3">
    <source>
        <dbReference type="Pfam" id="PF25362"/>
    </source>
</evidence>
<dbReference type="EMBL" id="JWSZ01000012">
    <property type="protein sequence ID" value="KIC57351.1"/>
    <property type="molecule type" value="Genomic_DNA"/>
</dbReference>
<evidence type="ECO:0000313" key="4">
    <source>
        <dbReference type="EMBL" id="KIC57351.1"/>
    </source>
</evidence>
<dbReference type="RefSeq" id="WP_039416007.1">
    <property type="nucleotide sequence ID" value="NZ_JWSZ01000012.1"/>
</dbReference>
<comment type="caution">
    <text evidence="4">The sequence shown here is derived from an EMBL/GenBank/DDBJ whole genome shotgun (WGS) entry which is preliminary data.</text>
</comment>
<evidence type="ECO:0000256" key="1">
    <source>
        <dbReference type="SAM" id="MobiDB-lite"/>
    </source>
</evidence>
<gene>
    <name evidence="4" type="ORF">RM52_10015</name>
</gene>
<dbReference type="Proteomes" id="UP000031202">
    <property type="component" value="Unassembled WGS sequence"/>
</dbReference>
<feature type="region of interest" description="Disordered" evidence="1">
    <location>
        <begin position="165"/>
        <end position="184"/>
    </location>
</feature>
<feature type="transmembrane region" description="Helical" evidence="2">
    <location>
        <begin position="6"/>
        <end position="25"/>
    </location>
</feature>